<organism evidence="2 3">
    <name type="scientific">Clostridium acetobutylicum (strain ATCC 824 / DSM 792 / JCM 1419 / IAM 19013 / LMG 5710 / NBRC 13948 / NRRL B-527 / VKM B-1787 / 2291 / W)</name>
    <dbReference type="NCBI Taxonomy" id="272562"/>
    <lineage>
        <taxon>Bacteria</taxon>
        <taxon>Bacillati</taxon>
        <taxon>Bacillota</taxon>
        <taxon>Clostridia</taxon>
        <taxon>Eubacteriales</taxon>
        <taxon>Clostridiaceae</taxon>
        <taxon>Clostridium</taxon>
    </lineage>
</organism>
<dbReference type="eggNOG" id="ENOG503259K">
    <property type="taxonomic scope" value="Bacteria"/>
</dbReference>
<dbReference type="HOGENOM" id="CLU_2394493_0_0_9"/>
<keyword evidence="1" id="KW-1133">Transmembrane helix</keyword>
<dbReference type="EMBL" id="AE001437">
    <property type="protein sequence ID" value="AAK79943.1"/>
    <property type="molecule type" value="Genomic_DNA"/>
</dbReference>
<dbReference type="Proteomes" id="UP000000814">
    <property type="component" value="Chromosome"/>
</dbReference>
<dbReference type="PIR" id="D97144">
    <property type="entry name" value="D97144"/>
</dbReference>
<reference evidence="2 3" key="1">
    <citation type="journal article" date="2001" name="J. Bacteriol.">
        <title>Genome sequence and comparative analysis of the solvent-producing bacterium Clostridium acetobutylicum.</title>
        <authorList>
            <person name="Nolling J."/>
            <person name="Breton G."/>
            <person name="Omelchenko M.V."/>
            <person name="Makarova K.S."/>
            <person name="Zeng Q."/>
            <person name="Gibson R."/>
            <person name="Lee H.M."/>
            <person name="Dubois J."/>
            <person name="Qiu D."/>
            <person name="Hitti J."/>
            <person name="Wolf Y.I."/>
            <person name="Tatusov R.L."/>
            <person name="Sabathe F."/>
            <person name="Doucette-Stamm L."/>
            <person name="Soucaille P."/>
            <person name="Daly M.J."/>
            <person name="Bennett G.N."/>
            <person name="Koonin E.V."/>
            <person name="Smith D.R."/>
        </authorList>
    </citation>
    <scope>NUCLEOTIDE SEQUENCE [LARGE SCALE GENOMIC DNA]</scope>
    <source>
        <strain evidence="3">ATCC 824 / DSM 792 / JCM 1419 / LMG 5710 / VKM B-1787</strain>
    </source>
</reference>
<evidence type="ECO:0000313" key="3">
    <source>
        <dbReference type="Proteomes" id="UP000000814"/>
    </source>
</evidence>
<dbReference type="KEGG" id="cac:CA_C1983"/>
<proteinExistence type="predicted"/>
<dbReference type="PATRIC" id="fig|272562.8.peg.2190"/>
<feature type="transmembrane region" description="Helical" evidence="1">
    <location>
        <begin position="39"/>
        <end position="61"/>
    </location>
</feature>
<dbReference type="STRING" id="272562.CA_C1983"/>
<gene>
    <name evidence="2" type="ordered locus">CA_C1983</name>
</gene>
<dbReference type="AlphaFoldDB" id="Q97HM7"/>
<accession>Q97HM7</accession>
<sequence length="93" mass="10574">MDMEKQYKMFCIAPVSFSWPEESCWVILTTGGDAMSDKIILVAIVCVTTLAMTAMVFIATYMKDKLTLKNRTRIKDVLDSEIEIKSENKNSKN</sequence>
<evidence type="ECO:0000256" key="1">
    <source>
        <dbReference type="SAM" id="Phobius"/>
    </source>
</evidence>
<keyword evidence="1" id="KW-0812">Transmembrane</keyword>
<keyword evidence="1" id="KW-0472">Membrane</keyword>
<evidence type="ECO:0000313" key="2">
    <source>
        <dbReference type="EMBL" id="AAK79943.1"/>
    </source>
</evidence>
<keyword evidence="3" id="KW-1185">Reference proteome</keyword>
<protein>
    <submittedName>
        <fullName evidence="2">Uncharacterized protein</fullName>
    </submittedName>
</protein>
<name>Q97HM7_CLOAB</name>